<evidence type="ECO:0000313" key="3">
    <source>
        <dbReference type="Proteomes" id="UP001176940"/>
    </source>
</evidence>
<feature type="compositionally biased region" description="Low complexity" evidence="1">
    <location>
        <begin position="104"/>
        <end position="121"/>
    </location>
</feature>
<evidence type="ECO:0000256" key="1">
    <source>
        <dbReference type="SAM" id="MobiDB-lite"/>
    </source>
</evidence>
<feature type="non-terminal residue" evidence="2">
    <location>
        <position position="1"/>
    </location>
</feature>
<accession>A0ABN9LXT7</accession>
<gene>
    <name evidence="2" type="ORF">RIMI_LOCUS14431219</name>
</gene>
<sequence>FEKNRKSNQPAQPPSQTITTRVTERSESPKLTSWSTHTESTTSTVKPEPGKITVFRDESKDAPGAINLISSSLSTSATESPQPRTQAGPGKITVIRDQGDADNSRGTSRSTETTTTTTTSRAKITIETIESISPKPAPRMETKPKEAPAATTSDNKQDLIFWSDLDQSTNTR</sequence>
<evidence type="ECO:0000313" key="2">
    <source>
        <dbReference type="EMBL" id="CAJ0953728.1"/>
    </source>
</evidence>
<feature type="compositionally biased region" description="Low complexity" evidence="1">
    <location>
        <begin position="65"/>
        <end position="80"/>
    </location>
</feature>
<feature type="region of interest" description="Disordered" evidence="1">
    <location>
        <begin position="1"/>
        <end position="172"/>
    </location>
</feature>
<comment type="caution">
    <text evidence="2">The sequence shown here is derived from an EMBL/GenBank/DDBJ whole genome shotgun (WGS) entry which is preliminary data.</text>
</comment>
<name>A0ABN9LXT7_9NEOB</name>
<protein>
    <submittedName>
        <fullName evidence="2">Uncharacterized protein</fullName>
    </submittedName>
</protein>
<dbReference type="EMBL" id="CAUEEQ010037218">
    <property type="protein sequence ID" value="CAJ0953728.1"/>
    <property type="molecule type" value="Genomic_DNA"/>
</dbReference>
<organism evidence="2 3">
    <name type="scientific">Ranitomeya imitator</name>
    <name type="common">mimic poison frog</name>
    <dbReference type="NCBI Taxonomy" id="111125"/>
    <lineage>
        <taxon>Eukaryota</taxon>
        <taxon>Metazoa</taxon>
        <taxon>Chordata</taxon>
        <taxon>Craniata</taxon>
        <taxon>Vertebrata</taxon>
        <taxon>Euteleostomi</taxon>
        <taxon>Amphibia</taxon>
        <taxon>Batrachia</taxon>
        <taxon>Anura</taxon>
        <taxon>Neobatrachia</taxon>
        <taxon>Hyloidea</taxon>
        <taxon>Dendrobatidae</taxon>
        <taxon>Dendrobatinae</taxon>
        <taxon>Ranitomeya</taxon>
    </lineage>
</organism>
<dbReference type="Proteomes" id="UP001176940">
    <property type="component" value="Unassembled WGS sequence"/>
</dbReference>
<keyword evidence="3" id="KW-1185">Reference proteome</keyword>
<feature type="compositionally biased region" description="Low complexity" evidence="1">
    <location>
        <begin position="32"/>
        <end position="44"/>
    </location>
</feature>
<reference evidence="2" key="1">
    <citation type="submission" date="2023-07" db="EMBL/GenBank/DDBJ databases">
        <authorList>
            <person name="Stuckert A."/>
        </authorList>
    </citation>
    <scope>NUCLEOTIDE SEQUENCE</scope>
</reference>
<feature type="compositionally biased region" description="Polar residues" evidence="1">
    <location>
        <begin position="7"/>
        <end position="21"/>
    </location>
</feature>
<proteinExistence type="predicted"/>